<evidence type="ECO:0000313" key="3">
    <source>
        <dbReference type="Proteomes" id="UP000585614"/>
    </source>
</evidence>
<dbReference type="EMBL" id="JACAGC010000029">
    <property type="protein sequence ID" value="KAF6272464.1"/>
    <property type="molecule type" value="Genomic_DNA"/>
</dbReference>
<accession>A0A7J7R8Q3</accession>
<keyword evidence="2" id="KW-0436">Ligase</keyword>
<sequence>MLKRWIGPQKKTKLPQLPRPKKSNSTEKLVKRLEVQKMYPMQKNPLKNWSQRPAELNKKKAKERSGERRPARKVPAPRLWTTPVRVPREAVL</sequence>
<reference evidence="2 3" key="1">
    <citation type="journal article" date="2020" name="Nature">
        <title>Six reference-quality genomes reveal evolution of bat adaptations.</title>
        <authorList>
            <person name="Jebb D."/>
            <person name="Huang Z."/>
            <person name="Pippel M."/>
            <person name="Hughes G.M."/>
            <person name="Lavrichenko K."/>
            <person name="Devanna P."/>
            <person name="Winkler S."/>
            <person name="Jermiin L.S."/>
            <person name="Skirmuntt E.C."/>
            <person name="Katzourakis A."/>
            <person name="Burkitt-Gray L."/>
            <person name="Ray D.A."/>
            <person name="Sullivan K.A.M."/>
            <person name="Roscito J.G."/>
            <person name="Kirilenko B.M."/>
            <person name="Davalos L.M."/>
            <person name="Corthals A.P."/>
            <person name="Power M.L."/>
            <person name="Jones G."/>
            <person name="Ransome R.D."/>
            <person name="Dechmann D.K.N."/>
            <person name="Locatelli A.G."/>
            <person name="Puechmaille S.J."/>
            <person name="Fedrigo O."/>
            <person name="Jarvis E.D."/>
            <person name="Hiller M."/>
            <person name="Vernes S.C."/>
            <person name="Myers E.W."/>
            <person name="Teeling E.C."/>
        </authorList>
    </citation>
    <scope>NUCLEOTIDE SEQUENCE [LARGE SCALE GENOMIC DNA]</scope>
    <source>
        <strain evidence="2">MRhiFer1</strain>
        <tissue evidence="2">Lung</tissue>
    </source>
</reference>
<gene>
    <name evidence="2" type="ORF">mRhiFer1_014129</name>
</gene>
<dbReference type="GO" id="GO:0016874">
    <property type="term" value="F:ligase activity"/>
    <property type="evidence" value="ECO:0007669"/>
    <property type="project" value="UniProtKB-KW"/>
</dbReference>
<evidence type="ECO:0000256" key="1">
    <source>
        <dbReference type="SAM" id="MobiDB-lite"/>
    </source>
</evidence>
<proteinExistence type="predicted"/>
<feature type="compositionally biased region" description="Basic and acidic residues" evidence="1">
    <location>
        <begin position="24"/>
        <end position="35"/>
    </location>
</feature>
<dbReference type="AlphaFoldDB" id="A0A7J7R8Q3"/>
<organism evidence="2 3">
    <name type="scientific">Rhinolophus ferrumequinum</name>
    <name type="common">Greater horseshoe bat</name>
    <dbReference type="NCBI Taxonomy" id="59479"/>
    <lineage>
        <taxon>Eukaryota</taxon>
        <taxon>Metazoa</taxon>
        <taxon>Chordata</taxon>
        <taxon>Craniata</taxon>
        <taxon>Vertebrata</taxon>
        <taxon>Euteleostomi</taxon>
        <taxon>Mammalia</taxon>
        <taxon>Eutheria</taxon>
        <taxon>Laurasiatheria</taxon>
        <taxon>Chiroptera</taxon>
        <taxon>Yinpterochiroptera</taxon>
        <taxon>Rhinolophoidea</taxon>
        <taxon>Rhinolophidae</taxon>
        <taxon>Rhinolophinae</taxon>
        <taxon>Rhinolophus</taxon>
    </lineage>
</organism>
<protein>
    <submittedName>
        <fullName evidence="2">RB binding protein 6, ubiquitin ligase</fullName>
    </submittedName>
</protein>
<name>A0A7J7R8Q3_RHIFE</name>
<evidence type="ECO:0000313" key="2">
    <source>
        <dbReference type="EMBL" id="KAF6272464.1"/>
    </source>
</evidence>
<feature type="region of interest" description="Disordered" evidence="1">
    <location>
        <begin position="1"/>
        <end position="80"/>
    </location>
</feature>
<dbReference type="Proteomes" id="UP000585614">
    <property type="component" value="Unassembled WGS sequence"/>
</dbReference>
<feature type="compositionally biased region" description="Basic and acidic residues" evidence="1">
    <location>
        <begin position="55"/>
        <end position="69"/>
    </location>
</feature>
<comment type="caution">
    <text evidence="2">The sequence shown here is derived from an EMBL/GenBank/DDBJ whole genome shotgun (WGS) entry which is preliminary data.</text>
</comment>